<dbReference type="SMART" id="SM00327">
    <property type="entry name" value="VWA"/>
    <property type="match status" value="1"/>
</dbReference>
<name>A0A5M6IV40_9PROT</name>
<gene>
    <name evidence="3" type="ORF">F1189_10985</name>
</gene>
<dbReference type="EMBL" id="VWPK01000014">
    <property type="protein sequence ID" value="KAA5612180.1"/>
    <property type="molecule type" value="Genomic_DNA"/>
</dbReference>
<evidence type="ECO:0000256" key="1">
    <source>
        <dbReference type="SAM" id="Phobius"/>
    </source>
</evidence>
<proteinExistence type="predicted"/>
<protein>
    <submittedName>
        <fullName evidence="3">VWA domain-containing protein</fullName>
    </submittedName>
</protein>
<sequence>MTRPDVDRSAAPVATAPWLRRRFLVALAITAVVVGVPLAVFAAWAGARLAIALAGANDPRAAFCPMPPGALLQAEAAELRRRIAELEGDLARRHGRCPICAPAPADAAEVAIVLDTSTSMRWPGSMDAAAEQARIDEIERATGSDRSRLEERLEADWAAVPAAEQRMEVARRAVLAVAGTLPQASRVSLLTFAPPPNGKGVAPRCQIAPVRRFAPGERDHLAEAVTAAQPNATTTPLATAITEAAAAVRPRAAGTAATVVVITDGQESCNADPCAAARAARAADPALSLTVIDIAANPTLACLAEATGGRVLAPTAGADVGRLLTEALRPPPRACIPLPAAGRRAETP</sequence>
<keyword evidence="4" id="KW-1185">Reference proteome</keyword>
<dbReference type="PROSITE" id="PS51318">
    <property type="entry name" value="TAT"/>
    <property type="match status" value="1"/>
</dbReference>
<organism evidence="3 4">
    <name type="scientific">Rhodovastum atsumiense</name>
    <dbReference type="NCBI Taxonomy" id="504468"/>
    <lineage>
        <taxon>Bacteria</taxon>
        <taxon>Pseudomonadati</taxon>
        <taxon>Pseudomonadota</taxon>
        <taxon>Alphaproteobacteria</taxon>
        <taxon>Acetobacterales</taxon>
        <taxon>Acetobacteraceae</taxon>
        <taxon>Rhodovastum</taxon>
    </lineage>
</organism>
<dbReference type="OrthoDB" id="9783818at2"/>
<feature type="transmembrane region" description="Helical" evidence="1">
    <location>
        <begin position="23"/>
        <end position="44"/>
    </location>
</feature>
<evidence type="ECO:0000313" key="4">
    <source>
        <dbReference type="Proteomes" id="UP000325255"/>
    </source>
</evidence>
<comment type="caution">
    <text evidence="3">The sequence shown here is derived from an EMBL/GenBank/DDBJ whole genome shotgun (WGS) entry which is preliminary data.</text>
</comment>
<dbReference type="InterPro" id="IPR006311">
    <property type="entry name" value="TAT_signal"/>
</dbReference>
<dbReference type="InterPro" id="IPR002035">
    <property type="entry name" value="VWF_A"/>
</dbReference>
<keyword evidence="1" id="KW-1133">Transmembrane helix</keyword>
<dbReference type="Proteomes" id="UP000325255">
    <property type="component" value="Unassembled WGS sequence"/>
</dbReference>
<keyword evidence="1" id="KW-0812">Transmembrane</keyword>
<evidence type="ECO:0000313" key="3">
    <source>
        <dbReference type="EMBL" id="KAA5612180.1"/>
    </source>
</evidence>
<evidence type="ECO:0000259" key="2">
    <source>
        <dbReference type="PROSITE" id="PS50234"/>
    </source>
</evidence>
<dbReference type="RefSeq" id="WP_150040788.1">
    <property type="nucleotide sequence ID" value="NZ_OW485601.1"/>
</dbReference>
<dbReference type="PROSITE" id="PS50234">
    <property type="entry name" value="VWFA"/>
    <property type="match status" value="1"/>
</dbReference>
<dbReference type="SUPFAM" id="SSF53300">
    <property type="entry name" value="vWA-like"/>
    <property type="match status" value="1"/>
</dbReference>
<dbReference type="Pfam" id="PF13519">
    <property type="entry name" value="VWA_2"/>
    <property type="match status" value="1"/>
</dbReference>
<accession>A0A5M6IV40</accession>
<dbReference type="InterPro" id="IPR036465">
    <property type="entry name" value="vWFA_dom_sf"/>
</dbReference>
<reference evidence="3 4" key="1">
    <citation type="submission" date="2019-09" db="EMBL/GenBank/DDBJ databases">
        <title>Genome sequence of Rhodovastum atsumiense, a diverse member of the Acetobacteraceae family of non-sulfur purple photosynthetic bacteria.</title>
        <authorList>
            <person name="Meyer T."/>
            <person name="Kyndt J."/>
        </authorList>
    </citation>
    <scope>NUCLEOTIDE SEQUENCE [LARGE SCALE GENOMIC DNA]</scope>
    <source>
        <strain evidence="3 4">DSM 21279</strain>
    </source>
</reference>
<feature type="domain" description="VWFA" evidence="2">
    <location>
        <begin position="109"/>
        <end position="294"/>
    </location>
</feature>
<dbReference type="Gene3D" id="3.40.50.410">
    <property type="entry name" value="von Willebrand factor, type A domain"/>
    <property type="match status" value="1"/>
</dbReference>
<dbReference type="AlphaFoldDB" id="A0A5M6IV40"/>
<keyword evidence="1" id="KW-0472">Membrane</keyword>